<keyword evidence="1" id="KW-0812">Transmembrane</keyword>
<accession>A0A2U3KPW8</accession>
<evidence type="ECO:0000313" key="3">
    <source>
        <dbReference type="Proteomes" id="UP000238916"/>
    </source>
</evidence>
<protein>
    <submittedName>
        <fullName evidence="2">Uncharacterized protein</fullName>
    </submittedName>
</protein>
<reference evidence="3" key="1">
    <citation type="submission" date="2018-02" db="EMBL/GenBank/DDBJ databases">
        <authorList>
            <person name="Hausmann B."/>
        </authorList>
    </citation>
    <scope>NUCLEOTIDE SEQUENCE [LARGE SCALE GENOMIC DNA]</scope>
    <source>
        <strain evidence="3">Peat soil MAG SbF1</strain>
    </source>
</reference>
<name>A0A2U3KPW8_9FIRM</name>
<sequence>MENRNVFNKIEGIQILIFKALIFSVIVLTYFSLPIFLITKLAEFKSLGRVKKKIIIFLIVVVSYLVTTE</sequence>
<organism evidence="2 3">
    <name type="scientific">Candidatus Desulfosporosinus infrequens</name>
    <dbReference type="NCBI Taxonomy" id="2043169"/>
    <lineage>
        <taxon>Bacteria</taxon>
        <taxon>Bacillati</taxon>
        <taxon>Bacillota</taxon>
        <taxon>Clostridia</taxon>
        <taxon>Eubacteriales</taxon>
        <taxon>Desulfitobacteriaceae</taxon>
        <taxon>Desulfosporosinus</taxon>
    </lineage>
</organism>
<dbReference type="EMBL" id="OMOF01000174">
    <property type="protein sequence ID" value="SPF41589.1"/>
    <property type="molecule type" value="Genomic_DNA"/>
</dbReference>
<proteinExistence type="predicted"/>
<dbReference type="Proteomes" id="UP000238916">
    <property type="component" value="Unassembled WGS sequence"/>
</dbReference>
<evidence type="ECO:0000313" key="2">
    <source>
        <dbReference type="EMBL" id="SPF41589.1"/>
    </source>
</evidence>
<dbReference type="AlphaFoldDB" id="A0A2U3KPW8"/>
<feature type="transmembrane region" description="Helical" evidence="1">
    <location>
        <begin position="50"/>
        <end position="67"/>
    </location>
</feature>
<feature type="transmembrane region" description="Helical" evidence="1">
    <location>
        <begin position="12"/>
        <end position="38"/>
    </location>
</feature>
<gene>
    <name evidence="2" type="ORF">SBF1_2550022</name>
</gene>
<keyword evidence="1" id="KW-1133">Transmembrane helix</keyword>
<evidence type="ECO:0000256" key="1">
    <source>
        <dbReference type="SAM" id="Phobius"/>
    </source>
</evidence>
<keyword evidence="1" id="KW-0472">Membrane</keyword>